<dbReference type="GO" id="GO:0008324">
    <property type="term" value="F:monoatomic cation transmembrane transporter activity"/>
    <property type="evidence" value="ECO:0007669"/>
    <property type="project" value="InterPro"/>
</dbReference>
<evidence type="ECO:0000256" key="2">
    <source>
        <dbReference type="ARBA" id="ARBA00022448"/>
    </source>
</evidence>
<keyword evidence="2" id="KW-0813">Transport</keyword>
<dbReference type="InterPro" id="IPR031312">
    <property type="entry name" value="Na/sul_symport_CS"/>
</dbReference>
<evidence type="ECO:0000256" key="1">
    <source>
        <dbReference type="ARBA" id="ARBA00004141"/>
    </source>
</evidence>
<dbReference type="Pfam" id="PF02080">
    <property type="entry name" value="TrkA_C"/>
    <property type="match status" value="2"/>
</dbReference>
<protein>
    <submittedName>
        <fullName evidence="9">SLC13 family permease</fullName>
    </submittedName>
</protein>
<dbReference type="GO" id="GO:0006813">
    <property type="term" value="P:potassium ion transport"/>
    <property type="evidence" value="ECO:0007669"/>
    <property type="project" value="InterPro"/>
</dbReference>
<dbReference type="InterPro" id="IPR004680">
    <property type="entry name" value="Cit_transptr-like_dom"/>
</dbReference>
<feature type="transmembrane region" description="Helical" evidence="7">
    <location>
        <begin position="56"/>
        <end position="75"/>
    </location>
</feature>
<evidence type="ECO:0000313" key="9">
    <source>
        <dbReference type="EMBL" id="PWW81185.1"/>
    </source>
</evidence>
<dbReference type="SUPFAM" id="SSF116726">
    <property type="entry name" value="TrkA C-terminal domain-like"/>
    <property type="match status" value="2"/>
</dbReference>
<dbReference type="Proteomes" id="UP000246278">
    <property type="component" value="Unassembled WGS sequence"/>
</dbReference>
<keyword evidence="4" id="KW-0677">Repeat</keyword>
<feature type="transmembrane region" description="Helical" evidence="7">
    <location>
        <begin position="444"/>
        <end position="463"/>
    </location>
</feature>
<organism evidence="9 10">
    <name type="scientific">Prosthecochloris marina</name>
    <dbReference type="NCBI Taxonomy" id="2017681"/>
    <lineage>
        <taxon>Bacteria</taxon>
        <taxon>Pseudomonadati</taxon>
        <taxon>Chlorobiota</taxon>
        <taxon>Chlorobiia</taxon>
        <taxon>Chlorobiales</taxon>
        <taxon>Chlorobiaceae</taxon>
        <taxon>Prosthecochloris</taxon>
    </lineage>
</organism>
<comment type="subcellular location">
    <subcellularLocation>
        <location evidence="1">Membrane</location>
        <topology evidence="1">Multi-pass membrane protein</topology>
    </subcellularLocation>
</comment>
<proteinExistence type="predicted"/>
<feature type="transmembrane region" description="Helical" evidence="7">
    <location>
        <begin position="178"/>
        <end position="198"/>
    </location>
</feature>
<accession>A0A317T3K4</accession>
<feature type="transmembrane region" description="Helical" evidence="7">
    <location>
        <begin position="502"/>
        <end position="520"/>
    </location>
</feature>
<name>A0A317T3K4_9CHLB</name>
<dbReference type="InterPro" id="IPR051679">
    <property type="entry name" value="DASS-Related_Transporters"/>
</dbReference>
<feature type="transmembrane region" description="Helical" evidence="7">
    <location>
        <begin position="95"/>
        <end position="116"/>
    </location>
</feature>
<feature type="transmembrane region" description="Helical" evidence="7">
    <location>
        <begin position="527"/>
        <end position="548"/>
    </location>
</feature>
<evidence type="ECO:0000313" key="10">
    <source>
        <dbReference type="Proteomes" id="UP000246278"/>
    </source>
</evidence>
<dbReference type="PANTHER" id="PTHR43652:SF2">
    <property type="entry name" value="BASIC AMINO ACID ANTIPORTER YFCC-RELATED"/>
    <property type="match status" value="1"/>
</dbReference>
<dbReference type="EMBL" id="PDNZ01000009">
    <property type="protein sequence ID" value="PWW81185.1"/>
    <property type="molecule type" value="Genomic_DNA"/>
</dbReference>
<feature type="transmembrane region" description="Helical" evidence="7">
    <location>
        <begin position="27"/>
        <end position="44"/>
    </location>
</feature>
<reference evidence="10" key="1">
    <citation type="submission" date="2017-10" db="EMBL/GenBank/DDBJ databases">
        <authorList>
            <person name="Gaisin V.A."/>
            <person name="Rysina M.S."/>
            <person name="Grouzdev D.S."/>
        </authorList>
    </citation>
    <scope>NUCLEOTIDE SEQUENCE [LARGE SCALE GENOMIC DNA]</scope>
    <source>
        <strain evidence="10">V1</strain>
    </source>
</reference>
<sequence>MFDIYYTSAIILFMTIALVKEIQKPSLILITTLLALHLGGIITLKEAFSGFSNQGMLAVGALFIVAYALQSSTALDSSIEKILGKKADNTIYFRFMLPIACASGFLNNTPLVASLLPVIKRWCKKHGLSASKFLIPLSYATIIGGTCTLIGTSTNLVVHGMMLDHGLNGFSFFELSKAALPLALVTIAYFALIGHRFLPERKDSLSQFTESLREFVIEVSVQKDYPYLSKTVHDANLRHLKGLFLFQIMRENKEITPVSPDERILLGDKLFFTGLPETIYDLLHTPGLRLIEDSEYDIKNLDSDKHGTFEAVLSNSSPLIGQTVKECNFRTKYDAVILGIHRNGHRIIKKVGDIELKPNDTLFILAKRDFSQKWYASTDFSLVSNSISRYSKPKKQGNLALLLMLAMIGSVTFGLTSSMLLAASITAGIMIFTNIISAGDAQKAIDFDVLLIIACAFGIGKGIENSGVAELLATHMINAVSQWGIIGIIASIFFITSIYTEIITNNAAAALIFPIALSIAEKMQIDPLPLMVTLAIAASASFATPIGYQTNLMVYNPGGYKFSDFLKTGSIMNLLSGIIVTIMVYLVYFRGI</sequence>
<feature type="transmembrane region" description="Helical" evidence="7">
    <location>
        <begin position="568"/>
        <end position="589"/>
    </location>
</feature>
<dbReference type="GO" id="GO:0005886">
    <property type="term" value="C:plasma membrane"/>
    <property type="evidence" value="ECO:0007669"/>
    <property type="project" value="TreeGrafter"/>
</dbReference>
<dbReference type="OrthoDB" id="9765532at2"/>
<evidence type="ECO:0000256" key="6">
    <source>
        <dbReference type="ARBA" id="ARBA00023136"/>
    </source>
</evidence>
<feature type="transmembrane region" description="Helical" evidence="7">
    <location>
        <begin position="475"/>
        <end position="496"/>
    </location>
</feature>
<comment type="caution">
    <text evidence="9">The sequence shown here is derived from an EMBL/GenBank/DDBJ whole genome shotgun (WGS) entry which is preliminary data.</text>
</comment>
<feature type="transmembrane region" description="Helical" evidence="7">
    <location>
        <begin position="399"/>
        <end position="432"/>
    </location>
</feature>
<keyword evidence="3 7" id="KW-0812">Transmembrane</keyword>
<dbReference type="RefSeq" id="WP_110024168.1">
    <property type="nucleotide sequence ID" value="NZ_PDNZ01000009.1"/>
</dbReference>
<evidence type="ECO:0000259" key="8">
    <source>
        <dbReference type="PROSITE" id="PS51202"/>
    </source>
</evidence>
<dbReference type="PANTHER" id="PTHR43652">
    <property type="entry name" value="BASIC AMINO ACID ANTIPORTER YFCC-RELATED"/>
    <property type="match status" value="1"/>
</dbReference>
<dbReference type="PROSITE" id="PS51202">
    <property type="entry name" value="RCK_C"/>
    <property type="match status" value="2"/>
</dbReference>
<feature type="domain" description="RCK C-terminal" evidence="8">
    <location>
        <begin position="296"/>
        <end position="380"/>
    </location>
</feature>
<feature type="domain" description="RCK C-terminal" evidence="8">
    <location>
        <begin position="203"/>
        <end position="288"/>
    </location>
</feature>
<dbReference type="InterPro" id="IPR006037">
    <property type="entry name" value="RCK_C"/>
</dbReference>
<keyword evidence="5 7" id="KW-1133">Transmembrane helix</keyword>
<keyword evidence="6 7" id="KW-0472">Membrane</keyword>
<dbReference type="Pfam" id="PF03600">
    <property type="entry name" value="CitMHS"/>
    <property type="match status" value="1"/>
</dbReference>
<evidence type="ECO:0000256" key="3">
    <source>
        <dbReference type="ARBA" id="ARBA00022692"/>
    </source>
</evidence>
<evidence type="ECO:0000256" key="7">
    <source>
        <dbReference type="SAM" id="Phobius"/>
    </source>
</evidence>
<dbReference type="InterPro" id="IPR036721">
    <property type="entry name" value="RCK_C_sf"/>
</dbReference>
<feature type="transmembrane region" description="Helical" evidence="7">
    <location>
        <begin position="137"/>
        <end position="158"/>
    </location>
</feature>
<evidence type="ECO:0000256" key="5">
    <source>
        <dbReference type="ARBA" id="ARBA00022989"/>
    </source>
</evidence>
<keyword evidence="10" id="KW-1185">Reference proteome</keyword>
<dbReference type="Gene3D" id="3.30.70.1450">
    <property type="entry name" value="Regulator of K+ conductance, C-terminal domain"/>
    <property type="match status" value="2"/>
</dbReference>
<evidence type="ECO:0000256" key="4">
    <source>
        <dbReference type="ARBA" id="ARBA00022737"/>
    </source>
</evidence>
<dbReference type="AlphaFoldDB" id="A0A317T3K4"/>
<gene>
    <name evidence="9" type="ORF">CR164_11625</name>
</gene>
<dbReference type="PROSITE" id="PS01271">
    <property type="entry name" value="NA_SULFATE"/>
    <property type="match status" value="1"/>
</dbReference>